<protein>
    <recommendedName>
        <fullName evidence="1">J domain-containing protein</fullName>
    </recommendedName>
</protein>
<organism evidence="2 3">
    <name type="scientific">Durusdinium trenchii</name>
    <dbReference type="NCBI Taxonomy" id="1381693"/>
    <lineage>
        <taxon>Eukaryota</taxon>
        <taxon>Sar</taxon>
        <taxon>Alveolata</taxon>
        <taxon>Dinophyceae</taxon>
        <taxon>Suessiales</taxon>
        <taxon>Symbiodiniaceae</taxon>
        <taxon>Durusdinium</taxon>
    </lineage>
</organism>
<dbReference type="Gene3D" id="1.10.287.110">
    <property type="entry name" value="DnaJ domain"/>
    <property type="match status" value="1"/>
</dbReference>
<dbReference type="EMBL" id="CAXAMN010028428">
    <property type="protein sequence ID" value="CAK9116514.1"/>
    <property type="molecule type" value="Genomic_DNA"/>
</dbReference>
<name>A0ABP0SVN0_9DINO</name>
<evidence type="ECO:0000313" key="2">
    <source>
        <dbReference type="EMBL" id="CAK9116514.1"/>
    </source>
</evidence>
<dbReference type="Proteomes" id="UP001642484">
    <property type="component" value="Unassembled WGS sequence"/>
</dbReference>
<accession>A0ABP0SVN0</accession>
<feature type="domain" description="J" evidence="1">
    <location>
        <begin position="47"/>
        <end position="111"/>
    </location>
</feature>
<dbReference type="SMART" id="SM00271">
    <property type="entry name" value="DnaJ"/>
    <property type="match status" value="1"/>
</dbReference>
<evidence type="ECO:0000313" key="3">
    <source>
        <dbReference type="Proteomes" id="UP001642484"/>
    </source>
</evidence>
<dbReference type="InterPro" id="IPR036869">
    <property type="entry name" value="J_dom_sf"/>
</dbReference>
<sequence>MAVAGKRRFGVLAAYLVVLGPAFCHIKWQQVTTARRTCLHASSETAEALEIFGLESVPSFEELRRSFRRLAAKTHPDVSGSADSFRRVVDAYRHLQSVDPGTGKDAVDEFLKDWLEESPVPGWGDFGQIERDTDDDGMMQQPRVACRKAMW</sequence>
<dbReference type="InterPro" id="IPR001623">
    <property type="entry name" value="DnaJ_domain"/>
</dbReference>
<proteinExistence type="predicted"/>
<dbReference type="PROSITE" id="PS50076">
    <property type="entry name" value="DNAJ_2"/>
    <property type="match status" value="1"/>
</dbReference>
<comment type="caution">
    <text evidence="2">The sequence shown here is derived from an EMBL/GenBank/DDBJ whole genome shotgun (WGS) entry which is preliminary data.</text>
</comment>
<reference evidence="2 3" key="1">
    <citation type="submission" date="2024-02" db="EMBL/GenBank/DDBJ databases">
        <authorList>
            <person name="Chen Y."/>
            <person name="Shah S."/>
            <person name="Dougan E. K."/>
            <person name="Thang M."/>
            <person name="Chan C."/>
        </authorList>
    </citation>
    <scope>NUCLEOTIDE SEQUENCE [LARGE SCALE GENOMIC DNA]</scope>
</reference>
<gene>
    <name evidence="2" type="ORF">CCMP2556_LOCUS54065</name>
</gene>
<dbReference type="CDD" id="cd06257">
    <property type="entry name" value="DnaJ"/>
    <property type="match status" value="1"/>
</dbReference>
<dbReference type="SUPFAM" id="SSF46565">
    <property type="entry name" value="Chaperone J-domain"/>
    <property type="match status" value="1"/>
</dbReference>
<keyword evidence="3" id="KW-1185">Reference proteome</keyword>
<evidence type="ECO:0000259" key="1">
    <source>
        <dbReference type="PROSITE" id="PS50076"/>
    </source>
</evidence>